<gene>
    <name evidence="3" type="ORF">PR001_g16875</name>
    <name evidence="2" type="ORF">PR002_g16877</name>
</gene>
<evidence type="ECO:0000313" key="5">
    <source>
        <dbReference type="Proteomes" id="UP000435112"/>
    </source>
</evidence>
<dbReference type="Proteomes" id="UP000429607">
    <property type="component" value="Unassembled WGS sequence"/>
</dbReference>
<comment type="caution">
    <text evidence="3">The sequence shown here is derived from an EMBL/GenBank/DDBJ whole genome shotgun (WGS) entry which is preliminary data.</text>
</comment>
<dbReference type="AlphaFoldDB" id="A0A6A3KLB9"/>
<dbReference type="Proteomes" id="UP000435112">
    <property type="component" value="Unassembled WGS sequence"/>
</dbReference>
<organism evidence="3 4">
    <name type="scientific">Phytophthora rubi</name>
    <dbReference type="NCBI Taxonomy" id="129364"/>
    <lineage>
        <taxon>Eukaryota</taxon>
        <taxon>Sar</taxon>
        <taxon>Stramenopiles</taxon>
        <taxon>Oomycota</taxon>
        <taxon>Peronosporomycetes</taxon>
        <taxon>Peronosporales</taxon>
        <taxon>Peronosporaceae</taxon>
        <taxon>Phytophthora</taxon>
    </lineage>
</organism>
<evidence type="ECO:0008006" key="6">
    <source>
        <dbReference type="Google" id="ProtNLM"/>
    </source>
</evidence>
<protein>
    <recommendedName>
        <fullName evidence="6">Secreted protein</fullName>
    </recommendedName>
</protein>
<reference evidence="4 5" key="1">
    <citation type="submission" date="2018-09" db="EMBL/GenBank/DDBJ databases">
        <title>Genomic investigation of the strawberry pathogen Phytophthora fragariae indicates pathogenicity is determined by transcriptional variation in three key races.</title>
        <authorList>
            <person name="Adams T.M."/>
            <person name="Armitage A.D."/>
            <person name="Sobczyk M.K."/>
            <person name="Bates H.J."/>
            <person name="Dunwell J.M."/>
            <person name="Nellist C.F."/>
            <person name="Harrison R.J."/>
        </authorList>
    </citation>
    <scope>NUCLEOTIDE SEQUENCE [LARGE SCALE GENOMIC DNA]</scope>
    <source>
        <strain evidence="3 4">SCRP249</strain>
        <strain evidence="2 5">SCRP324</strain>
    </source>
</reference>
<dbReference type="EMBL" id="QXFU01001319">
    <property type="protein sequence ID" value="KAE9005066.1"/>
    <property type="molecule type" value="Genomic_DNA"/>
</dbReference>
<accession>A0A6A3KLB9</accession>
<feature type="chain" id="PRO_5036164808" description="Secreted protein" evidence="1">
    <location>
        <begin position="17"/>
        <end position="53"/>
    </location>
</feature>
<evidence type="ECO:0000313" key="3">
    <source>
        <dbReference type="EMBL" id="KAE9007819.1"/>
    </source>
</evidence>
<evidence type="ECO:0000256" key="1">
    <source>
        <dbReference type="SAM" id="SignalP"/>
    </source>
</evidence>
<sequence length="53" mass="5550">MCTVVVAGGFCCCCGGFGAAAVACFNFNTPLPPCKRVLGVAQPRHPKRVPFFC</sequence>
<proteinExistence type="predicted"/>
<evidence type="ECO:0000313" key="4">
    <source>
        <dbReference type="Proteomes" id="UP000429607"/>
    </source>
</evidence>
<keyword evidence="1" id="KW-0732">Signal</keyword>
<feature type="signal peptide" evidence="1">
    <location>
        <begin position="1"/>
        <end position="16"/>
    </location>
</feature>
<name>A0A6A3KLB9_9STRA</name>
<dbReference type="EMBL" id="QXFV01001360">
    <property type="protein sequence ID" value="KAE9007819.1"/>
    <property type="molecule type" value="Genomic_DNA"/>
</dbReference>
<evidence type="ECO:0000313" key="2">
    <source>
        <dbReference type="EMBL" id="KAE9005066.1"/>
    </source>
</evidence>